<dbReference type="EMBL" id="PJNH01000001">
    <property type="protein sequence ID" value="PKR78990.1"/>
    <property type="molecule type" value="Genomic_DNA"/>
</dbReference>
<dbReference type="SMART" id="SM00382">
    <property type="entry name" value="AAA"/>
    <property type="match status" value="1"/>
</dbReference>
<dbReference type="InterPro" id="IPR003593">
    <property type="entry name" value="AAA+_ATPase"/>
</dbReference>
<dbReference type="AlphaFoldDB" id="A0A2I0QY08"/>
<evidence type="ECO:0000313" key="5">
    <source>
        <dbReference type="EMBL" id="PKR78990.1"/>
    </source>
</evidence>
<feature type="domain" description="ABC transporter" evidence="4">
    <location>
        <begin position="5"/>
        <end position="229"/>
    </location>
</feature>
<gene>
    <name evidence="5" type="ORF">CEY16_04350</name>
</gene>
<keyword evidence="2" id="KW-0547">Nucleotide-binding</keyword>
<dbReference type="PROSITE" id="PS00211">
    <property type="entry name" value="ABC_TRANSPORTER_1"/>
    <property type="match status" value="1"/>
</dbReference>
<dbReference type="InterPro" id="IPR027417">
    <property type="entry name" value="P-loop_NTPase"/>
</dbReference>
<dbReference type="InterPro" id="IPR003439">
    <property type="entry name" value="ABC_transporter-like_ATP-bd"/>
</dbReference>
<evidence type="ECO:0000313" key="6">
    <source>
        <dbReference type="Proteomes" id="UP000243524"/>
    </source>
</evidence>
<comment type="caution">
    <text evidence="5">The sequence shown here is derived from an EMBL/GenBank/DDBJ whole genome shotgun (WGS) entry which is preliminary data.</text>
</comment>
<dbReference type="GO" id="GO:0016887">
    <property type="term" value="F:ATP hydrolysis activity"/>
    <property type="evidence" value="ECO:0007669"/>
    <property type="project" value="InterPro"/>
</dbReference>
<dbReference type="OrthoDB" id="9785080at2"/>
<evidence type="ECO:0000256" key="3">
    <source>
        <dbReference type="ARBA" id="ARBA00022840"/>
    </source>
</evidence>
<dbReference type="PROSITE" id="PS50893">
    <property type="entry name" value="ABC_TRANSPORTER_2"/>
    <property type="match status" value="1"/>
</dbReference>
<dbReference type="RefSeq" id="WP_101330734.1">
    <property type="nucleotide sequence ID" value="NZ_PJNH01000001.1"/>
</dbReference>
<organism evidence="5 6">
    <name type="scientific">Halalkalibacillus sediminis</name>
    <dbReference type="NCBI Taxonomy" id="2018042"/>
    <lineage>
        <taxon>Bacteria</taxon>
        <taxon>Bacillati</taxon>
        <taxon>Bacillota</taxon>
        <taxon>Bacilli</taxon>
        <taxon>Bacillales</taxon>
        <taxon>Bacillaceae</taxon>
        <taxon>Halalkalibacillus</taxon>
    </lineage>
</organism>
<keyword evidence="3 5" id="KW-0067">ATP-binding</keyword>
<sequence>MGTIFQLKSVQKRVLNFIDLSIEKGDRLIIFGPSGSGKSTLLHLFNRLEDPEDGEILYNGKAIQSFPIPELRKIIGLVMQQPHLFPETVKDNLKFGPSLFEEWNEDKAIEVLKHVNLSGEFLERPVDELSGGQQQRVSLARTLANQPEVLLLDEPTSALDDKNIEMIEEDLMNLLKTQDLTMVMVTHNLNQAKRLGNKGIFLEGGEIKEYGHLPDMIEQPQSKELIRFLNHE</sequence>
<dbReference type="PANTHER" id="PTHR43423">
    <property type="entry name" value="ABC TRANSPORTER I FAMILY MEMBER 17"/>
    <property type="match status" value="1"/>
</dbReference>
<dbReference type="Pfam" id="PF00005">
    <property type="entry name" value="ABC_tran"/>
    <property type="match status" value="1"/>
</dbReference>
<protein>
    <submittedName>
        <fullName evidence="5">Phosphate ABC transporter ATP-binding protein</fullName>
    </submittedName>
</protein>
<keyword evidence="1" id="KW-0813">Transport</keyword>
<evidence type="ECO:0000256" key="2">
    <source>
        <dbReference type="ARBA" id="ARBA00022741"/>
    </source>
</evidence>
<dbReference type="SUPFAM" id="SSF52540">
    <property type="entry name" value="P-loop containing nucleoside triphosphate hydrolases"/>
    <property type="match status" value="1"/>
</dbReference>
<reference evidence="5 6" key="1">
    <citation type="submission" date="2017-06" db="EMBL/GenBank/DDBJ databases">
        <title>the draft geome sequence of Illustriluteabacillus marina B3227.</title>
        <authorList>
            <person name="He R.-H."/>
            <person name="Du Z.-J."/>
        </authorList>
    </citation>
    <scope>NUCLEOTIDE SEQUENCE [LARGE SCALE GENOMIC DNA]</scope>
    <source>
        <strain evidence="5 6">B3227</strain>
    </source>
</reference>
<proteinExistence type="predicted"/>
<dbReference type="Proteomes" id="UP000243524">
    <property type="component" value="Unassembled WGS sequence"/>
</dbReference>
<evidence type="ECO:0000256" key="1">
    <source>
        <dbReference type="ARBA" id="ARBA00022448"/>
    </source>
</evidence>
<dbReference type="InterPro" id="IPR017871">
    <property type="entry name" value="ABC_transporter-like_CS"/>
</dbReference>
<keyword evidence="6" id="KW-1185">Reference proteome</keyword>
<accession>A0A2I0QY08</accession>
<dbReference type="GO" id="GO:0005524">
    <property type="term" value="F:ATP binding"/>
    <property type="evidence" value="ECO:0007669"/>
    <property type="project" value="UniProtKB-KW"/>
</dbReference>
<evidence type="ECO:0000259" key="4">
    <source>
        <dbReference type="PROSITE" id="PS50893"/>
    </source>
</evidence>
<dbReference type="Gene3D" id="3.40.50.300">
    <property type="entry name" value="P-loop containing nucleotide triphosphate hydrolases"/>
    <property type="match status" value="1"/>
</dbReference>
<dbReference type="PANTHER" id="PTHR43423:SF1">
    <property type="entry name" value="ABC TRANSPORTER I FAMILY MEMBER 17"/>
    <property type="match status" value="1"/>
</dbReference>
<name>A0A2I0QY08_9BACI</name>